<dbReference type="SUPFAM" id="SSF48179">
    <property type="entry name" value="6-phosphogluconate dehydrogenase C-terminal domain-like"/>
    <property type="match status" value="1"/>
</dbReference>
<dbReference type="RefSeq" id="WP_308715930.1">
    <property type="nucleotide sequence ID" value="NZ_JAVHUY010000032.1"/>
</dbReference>
<dbReference type="PANTHER" id="PTHR21708:SF45">
    <property type="entry name" value="2-DEHYDROPANTOATE 2-REDUCTASE"/>
    <property type="match status" value="1"/>
</dbReference>
<name>A0ABU0ZNQ4_9ACTN</name>
<protein>
    <submittedName>
        <fullName evidence="3">2-dehydropantoate 2-reductase</fullName>
        <ecNumber evidence="3">1.1.1.169</ecNumber>
    </submittedName>
</protein>
<proteinExistence type="predicted"/>
<keyword evidence="3" id="KW-0560">Oxidoreductase</keyword>
<dbReference type="Pfam" id="PF08546">
    <property type="entry name" value="ApbA_C"/>
    <property type="match status" value="1"/>
</dbReference>
<dbReference type="InterPro" id="IPR013332">
    <property type="entry name" value="KPR_N"/>
</dbReference>
<accession>A0ABU0ZNQ4</accession>
<comment type="caution">
    <text evidence="3">The sequence shown here is derived from an EMBL/GenBank/DDBJ whole genome shotgun (WGS) entry which is preliminary data.</text>
</comment>
<reference evidence="3 4" key="1">
    <citation type="submission" date="2023-08" db="EMBL/GenBank/DDBJ databases">
        <title>Phytohabitans sansha sp. nov., isolated from marine sediment.</title>
        <authorList>
            <person name="Zhao Y."/>
            <person name="Yi K."/>
        </authorList>
    </citation>
    <scope>NUCLEOTIDE SEQUENCE [LARGE SCALE GENOMIC DNA]</scope>
    <source>
        <strain evidence="3 4">ZYX-F-186</strain>
    </source>
</reference>
<sequence length="326" mass="33465">MTGVCVVGAGAVGGLVGARLAASGHTTTALARGRTLDALRAHGWRLRTAGGEIGGPVTASDDPAALGPQDVVLLAVKAHALPGLAPTLGPLIGPETTVVPAINGVPWWFFDGIGGEFEGLRLRAVDPDGAVAAAIPTARVVGCVVHLSASVEEPGVSRHYAGDGLILGEPAGGSTSRLETLAAVVGKAGFDVTVSPRIQQDIWYKLWGNMTMNPISALTGATADLILDDELVDGFVRAVMGEAAAVGERIGCPIAQSAEDRNQVTRRLGAFKTSMLQDAEAGRPLELDAMVTVVREIAQATGTPAPHMDALLGLTRLAARRRGLYA</sequence>
<evidence type="ECO:0000313" key="4">
    <source>
        <dbReference type="Proteomes" id="UP001230908"/>
    </source>
</evidence>
<dbReference type="Proteomes" id="UP001230908">
    <property type="component" value="Unassembled WGS sequence"/>
</dbReference>
<evidence type="ECO:0000259" key="2">
    <source>
        <dbReference type="Pfam" id="PF08546"/>
    </source>
</evidence>
<dbReference type="Gene3D" id="3.40.50.720">
    <property type="entry name" value="NAD(P)-binding Rossmann-like Domain"/>
    <property type="match status" value="1"/>
</dbReference>
<dbReference type="Pfam" id="PF02558">
    <property type="entry name" value="ApbA"/>
    <property type="match status" value="1"/>
</dbReference>
<dbReference type="Gene3D" id="1.10.1040.10">
    <property type="entry name" value="N-(1-d-carboxylethyl)-l-norvaline Dehydrogenase, domain 2"/>
    <property type="match status" value="1"/>
</dbReference>
<dbReference type="EMBL" id="JAVHUY010000032">
    <property type="protein sequence ID" value="MDQ7908669.1"/>
    <property type="molecule type" value="Genomic_DNA"/>
</dbReference>
<dbReference type="SUPFAM" id="SSF51735">
    <property type="entry name" value="NAD(P)-binding Rossmann-fold domains"/>
    <property type="match status" value="1"/>
</dbReference>
<dbReference type="GO" id="GO:0008677">
    <property type="term" value="F:2-dehydropantoate 2-reductase activity"/>
    <property type="evidence" value="ECO:0007669"/>
    <property type="project" value="UniProtKB-EC"/>
</dbReference>
<dbReference type="EC" id="1.1.1.169" evidence="3"/>
<organism evidence="3 4">
    <name type="scientific">Phytohabitans maris</name>
    <dbReference type="NCBI Taxonomy" id="3071409"/>
    <lineage>
        <taxon>Bacteria</taxon>
        <taxon>Bacillati</taxon>
        <taxon>Actinomycetota</taxon>
        <taxon>Actinomycetes</taxon>
        <taxon>Micromonosporales</taxon>
        <taxon>Micromonosporaceae</taxon>
    </lineage>
</organism>
<dbReference type="InterPro" id="IPR036291">
    <property type="entry name" value="NAD(P)-bd_dom_sf"/>
</dbReference>
<dbReference type="InterPro" id="IPR008927">
    <property type="entry name" value="6-PGluconate_DH-like_C_sf"/>
</dbReference>
<gene>
    <name evidence="3" type="ORF">RB614_29465</name>
</gene>
<dbReference type="InterPro" id="IPR013752">
    <property type="entry name" value="KPA_reductase"/>
</dbReference>
<dbReference type="PANTHER" id="PTHR21708">
    <property type="entry name" value="PROBABLE 2-DEHYDROPANTOATE 2-REDUCTASE"/>
    <property type="match status" value="1"/>
</dbReference>
<feature type="domain" description="Ketopantoate reductase C-terminal" evidence="2">
    <location>
        <begin position="198"/>
        <end position="316"/>
    </location>
</feature>
<evidence type="ECO:0000313" key="3">
    <source>
        <dbReference type="EMBL" id="MDQ7908669.1"/>
    </source>
</evidence>
<keyword evidence="4" id="KW-1185">Reference proteome</keyword>
<feature type="domain" description="Ketopantoate reductase N-terminal" evidence="1">
    <location>
        <begin position="4"/>
        <end position="170"/>
    </location>
</feature>
<evidence type="ECO:0000259" key="1">
    <source>
        <dbReference type="Pfam" id="PF02558"/>
    </source>
</evidence>
<dbReference type="NCBIfam" id="NF005089">
    <property type="entry name" value="PRK06522.1-4"/>
    <property type="match status" value="1"/>
</dbReference>
<dbReference type="InterPro" id="IPR013328">
    <property type="entry name" value="6PGD_dom2"/>
</dbReference>
<dbReference type="InterPro" id="IPR051402">
    <property type="entry name" value="KPR-Related"/>
</dbReference>